<dbReference type="Pfam" id="PF19290">
    <property type="entry name" value="PmbA_TldD_2nd"/>
    <property type="match status" value="1"/>
</dbReference>
<name>A0ABS6IIQ3_9HYPH</name>
<feature type="compositionally biased region" description="Basic residues" evidence="1">
    <location>
        <begin position="1"/>
        <end position="42"/>
    </location>
</feature>
<dbReference type="Pfam" id="PF01523">
    <property type="entry name" value="PmbA_TldD_1st"/>
    <property type="match status" value="1"/>
</dbReference>
<dbReference type="InterPro" id="IPR002510">
    <property type="entry name" value="Metalloprtase-TldD/E_N"/>
</dbReference>
<gene>
    <name evidence="5" type="ORF">KQ910_11970</name>
</gene>
<evidence type="ECO:0000259" key="3">
    <source>
        <dbReference type="Pfam" id="PF19289"/>
    </source>
</evidence>
<dbReference type="Pfam" id="PF19289">
    <property type="entry name" value="PmbA_TldD_3rd"/>
    <property type="match status" value="1"/>
</dbReference>
<comment type="caution">
    <text evidence="5">The sequence shown here is derived from an EMBL/GenBank/DDBJ whole genome shotgun (WGS) entry which is preliminary data.</text>
</comment>
<dbReference type="InterPro" id="IPR047657">
    <property type="entry name" value="PmbA"/>
</dbReference>
<evidence type="ECO:0000313" key="6">
    <source>
        <dbReference type="Proteomes" id="UP000727907"/>
    </source>
</evidence>
<dbReference type="InterPro" id="IPR045569">
    <property type="entry name" value="Metalloprtase-TldD/E_C"/>
</dbReference>
<keyword evidence="6" id="KW-1185">Reference proteome</keyword>
<evidence type="ECO:0000259" key="4">
    <source>
        <dbReference type="Pfam" id="PF19290"/>
    </source>
</evidence>
<reference evidence="5 6" key="1">
    <citation type="submission" date="2021-06" db="EMBL/GenBank/DDBJ databases">
        <authorList>
            <person name="Lee D.H."/>
        </authorList>
    </citation>
    <scope>NUCLEOTIDE SEQUENCE [LARGE SCALE GENOMIC DNA]</scope>
    <source>
        <strain evidence="5 6">MMS21-HV4-11</strain>
    </source>
</reference>
<organism evidence="5 6">
    <name type="scientific">Reyranella humidisoli</name>
    <dbReference type="NCBI Taxonomy" id="2849149"/>
    <lineage>
        <taxon>Bacteria</taxon>
        <taxon>Pseudomonadati</taxon>
        <taxon>Pseudomonadota</taxon>
        <taxon>Alphaproteobacteria</taxon>
        <taxon>Hyphomicrobiales</taxon>
        <taxon>Reyranellaceae</taxon>
        <taxon>Reyranella</taxon>
    </lineage>
</organism>
<dbReference type="PANTHER" id="PTHR43421:SF1">
    <property type="entry name" value="METALLOPROTEASE PMBA"/>
    <property type="match status" value="1"/>
</dbReference>
<feature type="region of interest" description="Disordered" evidence="1">
    <location>
        <begin position="1"/>
        <end position="60"/>
    </location>
</feature>
<protein>
    <submittedName>
        <fullName evidence="5">TldD/PmbA family protein</fullName>
    </submittedName>
</protein>
<evidence type="ECO:0000259" key="2">
    <source>
        <dbReference type="Pfam" id="PF01523"/>
    </source>
</evidence>
<accession>A0ABS6IIQ3</accession>
<dbReference type="PANTHER" id="PTHR43421">
    <property type="entry name" value="METALLOPROTEASE PMBA"/>
    <property type="match status" value="1"/>
</dbReference>
<feature type="domain" description="Metalloprotease TldD/E C-terminal" evidence="3">
    <location>
        <begin position="300"/>
        <end position="515"/>
    </location>
</feature>
<evidence type="ECO:0000313" key="5">
    <source>
        <dbReference type="EMBL" id="MBU8874481.1"/>
    </source>
</evidence>
<dbReference type="RefSeq" id="WP_216960092.1">
    <property type="nucleotide sequence ID" value="NZ_JAHOPB010000001.1"/>
</dbReference>
<dbReference type="EMBL" id="JAHOPB010000001">
    <property type="protein sequence ID" value="MBU8874481.1"/>
    <property type="molecule type" value="Genomic_DNA"/>
</dbReference>
<proteinExistence type="predicted"/>
<dbReference type="InterPro" id="IPR045570">
    <property type="entry name" value="Metalloprtase-TldD/E_cen_dom"/>
</dbReference>
<feature type="domain" description="Metalloprotease TldD/E central" evidence="4">
    <location>
        <begin position="191"/>
        <end position="292"/>
    </location>
</feature>
<feature type="domain" description="Metalloprotease TldD/E N-terminal" evidence="2">
    <location>
        <begin position="95"/>
        <end position="159"/>
    </location>
</feature>
<sequence length="516" mass="54611">MAKAKKTAPKSSPKKPAKPATKKVVKKVASKKVAPKTAKRPPPKPARSPARKPVAKPAVKAAAKIARNTHPAGAVDVNLLSDLLKWAKANGADAADALYVNGESISVAQRLGKREKLESSEGRDLGLRVFVGKRQAFVSSTDFDPASLRELASRAVDMARAVPEDPVCGLAPEELLARSWPDLDLDDRTRPTAKKLLAMASEAEDAARAVKGVTNSEGAEAGWGRTSVMLAASNGFAGGYRRSGFSLSCSVLGGEGTGMERDYEWTSAVHLEDLMSAAKVGRNAGKFVVRRLNPRKAQSARVPVIYDRRVSGGLVGHLAGAINGRAVARGTSFLKDKMGERVFAEGIRILDNPLRKRGLGSRPFDAEGLATSRRAVIDDGVLTTWLLDLAAARQLNLKPTGHASRGVSGPPSPTTSNFYLDKGKLSVAELIGDIKSGLYITDMIGFGVNGVTGDYSRGASGFWIENGKLAWPVSGITVAGNLKDMFMNMTAANDLEFKSSTNAPTVRIEGLTVAGS</sequence>
<dbReference type="Proteomes" id="UP000727907">
    <property type="component" value="Unassembled WGS sequence"/>
</dbReference>
<evidence type="ECO:0000256" key="1">
    <source>
        <dbReference type="SAM" id="MobiDB-lite"/>
    </source>
</evidence>